<feature type="domain" description="DUF4142" evidence="1">
    <location>
        <begin position="46"/>
        <end position="177"/>
    </location>
</feature>
<dbReference type="Pfam" id="PF13628">
    <property type="entry name" value="DUF4142"/>
    <property type="match status" value="1"/>
</dbReference>
<dbReference type="EMBL" id="JAHESE010000016">
    <property type="protein sequence ID" value="MBT1709842.1"/>
    <property type="molecule type" value="Genomic_DNA"/>
</dbReference>
<accession>A0AAP2GW01</accession>
<dbReference type="Proteomes" id="UP001319080">
    <property type="component" value="Unassembled WGS sequence"/>
</dbReference>
<evidence type="ECO:0000259" key="1">
    <source>
        <dbReference type="Pfam" id="PF13628"/>
    </source>
</evidence>
<dbReference type="InterPro" id="IPR025419">
    <property type="entry name" value="DUF4142"/>
</dbReference>
<sequence>MKYVTFIRLWAIVAWITVVACSRPQESKDVAEEKNREKFENKTDERDAQFVVETANSLHTLIALADVAIERNSPRTSNAAMAVKPDFQSLLSEVEVFATSQVITLPDEATESDVIHVRALLDENPGKFDEKWCTEIREENKHLIGEIESYGAATNDLNLKTWLNSALPQVRAVQDKIVDLENAISEL</sequence>
<protein>
    <submittedName>
        <fullName evidence="2">DUF4142 domain-containing protein</fullName>
    </submittedName>
</protein>
<dbReference type="RefSeq" id="WP_254085418.1">
    <property type="nucleotide sequence ID" value="NZ_JAHESE010000016.1"/>
</dbReference>
<proteinExistence type="predicted"/>
<evidence type="ECO:0000313" key="3">
    <source>
        <dbReference type="Proteomes" id="UP001319080"/>
    </source>
</evidence>
<comment type="caution">
    <text evidence="2">The sequence shown here is derived from an EMBL/GenBank/DDBJ whole genome shotgun (WGS) entry which is preliminary data.</text>
</comment>
<reference evidence="2 3" key="1">
    <citation type="submission" date="2021-05" db="EMBL/GenBank/DDBJ databases">
        <title>A Polyphasic approach of four new species of the genus Ohtaekwangia: Ohtaekwangia histidinii sp. nov., Ohtaekwangia cretensis sp. nov., Ohtaekwangia indiensis sp. nov., Ohtaekwangia reichenbachii sp. nov. from diverse environment.</title>
        <authorList>
            <person name="Octaviana S."/>
        </authorList>
    </citation>
    <scope>NUCLEOTIDE SEQUENCE [LARGE SCALE GENOMIC DNA]</scope>
    <source>
        <strain evidence="2 3">PWU5</strain>
    </source>
</reference>
<keyword evidence="3" id="KW-1185">Reference proteome</keyword>
<evidence type="ECO:0000313" key="2">
    <source>
        <dbReference type="EMBL" id="MBT1709842.1"/>
    </source>
</evidence>
<gene>
    <name evidence="2" type="ORF">KK062_16475</name>
</gene>
<name>A0AAP2GW01_9BACT</name>
<dbReference type="AlphaFoldDB" id="A0AAP2GW01"/>
<dbReference type="PROSITE" id="PS51257">
    <property type="entry name" value="PROKAR_LIPOPROTEIN"/>
    <property type="match status" value="1"/>
</dbReference>
<organism evidence="2 3">
    <name type="scientific">Dawidia cretensis</name>
    <dbReference type="NCBI Taxonomy" id="2782350"/>
    <lineage>
        <taxon>Bacteria</taxon>
        <taxon>Pseudomonadati</taxon>
        <taxon>Bacteroidota</taxon>
        <taxon>Cytophagia</taxon>
        <taxon>Cytophagales</taxon>
        <taxon>Chryseotaleaceae</taxon>
        <taxon>Dawidia</taxon>
    </lineage>
</organism>